<feature type="compositionally biased region" description="Polar residues" evidence="1">
    <location>
        <begin position="45"/>
        <end position="76"/>
    </location>
</feature>
<evidence type="ECO:0000313" key="2">
    <source>
        <dbReference type="EMBL" id="QSG08971.1"/>
    </source>
</evidence>
<reference evidence="2 3" key="1">
    <citation type="submission" date="2020-11" db="EMBL/GenBank/DDBJ databases">
        <title>Carbohydrate-dependent, anaerobic sulfur respiration: A novel catabolism in halophilic archaea.</title>
        <authorList>
            <person name="Sorokin D.Y."/>
            <person name="Messina E."/>
            <person name="Smedile F."/>
            <person name="La Cono V."/>
            <person name="Hallsworth J.E."/>
            <person name="Yakimov M.M."/>
        </authorList>
    </citation>
    <scope>NUCLEOTIDE SEQUENCE [LARGE SCALE GENOMIC DNA]</scope>
    <source>
        <strain evidence="2 3">HSR12-2</strain>
    </source>
</reference>
<dbReference type="GeneID" id="68852205"/>
<gene>
    <name evidence="2" type="ORF">HSR122_1580</name>
</gene>
<dbReference type="EMBL" id="CP064788">
    <property type="protein sequence ID" value="QSG08971.1"/>
    <property type="molecule type" value="Genomic_DNA"/>
</dbReference>
<dbReference type="PROSITE" id="PS51257">
    <property type="entry name" value="PROKAR_LIPOPROTEIN"/>
    <property type="match status" value="1"/>
</dbReference>
<evidence type="ECO:0000256" key="1">
    <source>
        <dbReference type="SAM" id="MobiDB-lite"/>
    </source>
</evidence>
<feature type="region of interest" description="Disordered" evidence="1">
    <location>
        <begin position="1"/>
        <end position="77"/>
    </location>
</feature>
<dbReference type="RefSeq" id="WP_229108974.1">
    <property type="nucleotide sequence ID" value="NZ_CP064788.1"/>
</dbReference>
<sequence length="309" mass="33730">MVDEGRRRTLKQISTSVGVLAIAGCSGSGENEEAGSETTEKPNKTPGSTSEGASQTTPDDTEAPGNTETEQQTVSGYGTEMFSWLPDTRSEDEMGFISYSRPSDIAKSVGDTVASQYRENGYFVPIWADISLSDMPEAINSRYETIRMIDRDISSQLEERFETVGEEYGFTIYRGQAENDRGGDNDVVVAYDGEKAVSEAVFDLPENYVQNYLLPVLARLNEEGTPFIQNRPAEAAVEQVGFDDALRVIFGRDPEEGEILMQAIDFTSDGYSVSVYGATQDGEVVETTGLAIDGHSETFELGEYPGTLL</sequence>
<accession>A0A897N970</accession>
<organism evidence="2 3">
    <name type="scientific">Halapricum desulfuricans</name>
    <dbReference type="NCBI Taxonomy" id="2841257"/>
    <lineage>
        <taxon>Archaea</taxon>
        <taxon>Methanobacteriati</taxon>
        <taxon>Methanobacteriota</taxon>
        <taxon>Stenosarchaea group</taxon>
        <taxon>Halobacteria</taxon>
        <taxon>Halobacteriales</taxon>
        <taxon>Haloarculaceae</taxon>
        <taxon>Halapricum</taxon>
    </lineage>
</organism>
<dbReference type="Proteomes" id="UP000662973">
    <property type="component" value="Chromosome"/>
</dbReference>
<dbReference type="AlphaFoldDB" id="A0A897N970"/>
<protein>
    <submittedName>
        <fullName evidence="2">Uncharacterized protein</fullName>
    </submittedName>
</protein>
<evidence type="ECO:0000313" key="3">
    <source>
        <dbReference type="Proteomes" id="UP000662973"/>
    </source>
</evidence>
<dbReference type="KEGG" id="hds:HSR122_1580"/>
<keyword evidence="3" id="KW-1185">Reference proteome</keyword>
<name>A0A897N970_9EURY</name>
<proteinExistence type="predicted"/>